<evidence type="ECO:0000313" key="2">
    <source>
        <dbReference type="EMBL" id="KAK0443977.1"/>
    </source>
</evidence>
<gene>
    <name evidence="2" type="ORF">EV420DRAFT_1018307</name>
</gene>
<name>A0AA39JJL5_ARMTA</name>
<dbReference type="RefSeq" id="XP_060324944.1">
    <property type="nucleotide sequence ID" value="XM_060465336.1"/>
</dbReference>
<organism evidence="2 3">
    <name type="scientific">Armillaria tabescens</name>
    <name type="common">Ringless honey mushroom</name>
    <name type="synonym">Agaricus tabescens</name>
    <dbReference type="NCBI Taxonomy" id="1929756"/>
    <lineage>
        <taxon>Eukaryota</taxon>
        <taxon>Fungi</taxon>
        <taxon>Dikarya</taxon>
        <taxon>Basidiomycota</taxon>
        <taxon>Agaricomycotina</taxon>
        <taxon>Agaricomycetes</taxon>
        <taxon>Agaricomycetidae</taxon>
        <taxon>Agaricales</taxon>
        <taxon>Marasmiineae</taxon>
        <taxon>Physalacriaceae</taxon>
        <taxon>Desarmillaria</taxon>
    </lineage>
</organism>
<proteinExistence type="predicted"/>
<dbReference type="EMBL" id="JAUEPS010000056">
    <property type="protein sequence ID" value="KAK0443977.1"/>
    <property type="molecule type" value="Genomic_DNA"/>
</dbReference>
<protein>
    <submittedName>
        <fullName evidence="2">Uncharacterized protein</fullName>
    </submittedName>
</protein>
<sequence length="175" mass="20069">MKSRVKLFQVQCILLRLVFFNYITVWLIASYDGQTTINVVYGRLNDAPRSPAFHCLFPWTRKITLCSRPETVGTIASRPPSPATANANALPINLSWRPWADHRLYADIIDNGYSSRHVYLMDLTTVRVAALDCHKFRKSLYNLNDRIHRLHHTAGQFTMRGGTMTMLEDFLPTSV</sequence>
<dbReference type="Proteomes" id="UP001175211">
    <property type="component" value="Unassembled WGS sequence"/>
</dbReference>
<keyword evidence="1" id="KW-0472">Membrane</keyword>
<keyword evidence="1" id="KW-1133">Transmembrane helix</keyword>
<keyword evidence="1" id="KW-0812">Transmembrane</keyword>
<dbReference type="AlphaFoldDB" id="A0AA39JJL5"/>
<evidence type="ECO:0000256" key="1">
    <source>
        <dbReference type="SAM" id="Phobius"/>
    </source>
</evidence>
<comment type="caution">
    <text evidence="2">The sequence shown here is derived from an EMBL/GenBank/DDBJ whole genome shotgun (WGS) entry which is preliminary data.</text>
</comment>
<keyword evidence="3" id="KW-1185">Reference proteome</keyword>
<feature type="transmembrane region" description="Helical" evidence="1">
    <location>
        <begin position="12"/>
        <end position="31"/>
    </location>
</feature>
<reference evidence="2" key="1">
    <citation type="submission" date="2023-06" db="EMBL/GenBank/DDBJ databases">
        <authorList>
            <consortium name="Lawrence Berkeley National Laboratory"/>
            <person name="Ahrendt S."/>
            <person name="Sahu N."/>
            <person name="Indic B."/>
            <person name="Wong-Bajracharya J."/>
            <person name="Merenyi Z."/>
            <person name="Ke H.-M."/>
            <person name="Monk M."/>
            <person name="Kocsube S."/>
            <person name="Drula E."/>
            <person name="Lipzen A."/>
            <person name="Balint B."/>
            <person name="Henrissat B."/>
            <person name="Andreopoulos B."/>
            <person name="Martin F.M."/>
            <person name="Harder C.B."/>
            <person name="Rigling D."/>
            <person name="Ford K.L."/>
            <person name="Foster G.D."/>
            <person name="Pangilinan J."/>
            <person name="Papanicolaou A."/>
            <person name="Barry K."/>
            <person name="LaButti K."/>
            <person name="Viragh M."/>
            <person name="Koriabine M."/>
            <person name="Yan M."/>
            <person name="Riley R."/>
            <person name="Champramary S."/>
            <person name="Plett K.L."/>
            <person name="Tsai I.J."/>
            <person name="Slot J."/>
            <person name="Sipos G."/>
            <person name="Plett J."/>
            <person name="Nagy L.G."/>
            <person name="Grigoriev I.V."/>
        </authorList>
    </citation>
    <scope>NUCLEOTIDE SEQUENCE</scope>
    <source>
        <strain evidence="2">CCBAS 213</strain>
    </source>
</reference>
<dbReference type="GeneID" id="85348884"/>
<accession>A0AA39JJL5</accession>
<evidence type="ECO:0000313" key="3">
    <source>
        <dbReference type="Proteomes" id="UP001175211"/>
    </source>
</evidence>